<reference evidence="2" key="2">
    <citation type="submission" date="2021-02" db="EMBL/GenBank/DDBJ databases">
        <title>Aspergillus puulaauensis MK2 genome sequence.</title>
        <authorList>
            <person name="Futagami T."/>
            <person name="Mori K."/>
            <person name="Kadooka C."/>
            <person name="Tanaka T."/>
        </authorList>
    </citation>
    <scope>NUCLEOTIDE SEQUENCE</scope>
    <source>
        <strain evidence="2">MK2</strain>
    </source>
</reference>
<gene>
    <name evidence="2" type="ORF">APUU_11682S</name>
</gene>
<dbReference type="RefSeq" id="XP_041551048.1">
    <property type="nucleotide sequence ID" value="XM_041697799.1"/>
</dbReference>
<evidence type="ECO:0000313" key="3">
    <source>
        <dbReference type="Proteomes" id="UP000654913"/>
    </source>
</evidence>
<dbReference type="EMBL" id="AP024443">
    <property type="protein sequence ID" value="BCS18854.1"/>
    <property type="molecule type" value="Genomic_DNA"/>
</dbReference>
<evidence type="ECO:0000313" key="2">
    <source>
        <dbReference type="EMBL" id="BCS18854.1"/>
    </source>
</evidence>
<accession>A0A7R7XDT6</accession>
<dbReference type="Proteomes" id="UP000654913">
    <property type="component" value="Chromosome 1"/>
</dbReference>
<protein>
    <submittedName>
        <fullName evidence="2">Uncharacterized protein</fullName>
    </submittedName>
</protein>
<dbReference type="AlphaFoldDB" id="A0A7R7XDT6"/>
<dbReference type="PANTHER" id="PTHR38797">
    <property type="entry name" value="NUCLEAR PORE COMPLEX PROTEIN NUP85-RELATED"/>
    <property type="match status" value="1"/>
</dbReference>
<dbReference type="PANTHER" id="PTHR38797:SF4">
    <property type="entry name" value="NUCLEAR PORE COMPLEX PROTEIN NUP85"/>
    <property type="match status" value="1"/>
</dbReference>
<organism evidence="2 3">
    <name type="scientific">Aspergillus puulaauensis</name>
    <dbReference type="NCBI Taxonomy" id="1220207"/>
    <lineage>
        <taxon>Eukaryota</taxon>
        <taxon>Fungi</taxon>
        <taxon>Dikarya</taxon>
        <taxon>Ascomycota</taxon>
        <taxon>Pezizomycotina</taxon>
        <taxon>Eurotiomycetes</taxon>
        <taxon>Eurotiomycetidae</taxon>
        <taxon>Eurotiales</taxon>
        <taxon>Aspergillaceae</taxon>
        <taxon>Aspergillus</taxon>
    </lineage>
</organism>
<evidence type="ECO:0000256" key="1">
    <source>
        <dbReference type="SAM" id="MobiDB-lite"/>
    </source>
</evidence>
<keyword evidence="3" id="KW-1185">Reference proteome</keyword>
<dbReference type="Pfam" id="PF12311">
    <property type="entry name" value="DUF3632"/>
    <property type="match status" value="1"/>
</dbReference>
<dbReference type="InterPro" id="IPR022085">
    <property type="entry name" value="OpdG"/>
</dbReference>
<proteinExistence type="predicted"/>
<dbReference type="InterPro" id="IPR053204">
    <property type="entry name" value="Oxopyrrolidines_Biosynth-assoc"/>
</dbReference>
<sequence length="311" mass="35570">MPLHLKLEGPLEESEIEKPSNELPTPPKPTFLASLWDKFKGTKKSKRPDTYARTTSYSDDKFFLILNDFLQPETTKSLNETVQSLLALLPENAPGSGEIYSAGEIIIEIAEQIPYSHPSQWKLIALVEQLSTKDKFLSKWPDEMGTRHRCSMLCDSLRDSLTGPNDEIPNEWPNLSAFYARIDACHLFSNHPTFAIWTMREAFEERPEDDQQYFAGMKDQCVIAAAQHILWDGQELFKKITFMSDVDEDDLRSWKPGRLYDGDSRYTLQRWQFWKAGFHAAAGDAELGDEARDVARRAATLMDAFESTMAF</sequence>
<dbReference type="GeneID" id="64968859"/>
<dbReference type="KEGG" id="apuu:APUU_11682S"/>
<reference evidence="2" key="1">
    <citation type="submission" date="2021-01" db="EMBL/GenBank/DDBJ databases">
        <authorList>
            <consortium name="Aspergillus puulaauensis MK2 genome sequencing consortium"/>
            <person name="Kazuki M."/>
            <person name="Futagami T."/>
        </authorList>
    </citation>
    <scope>NUCLEOTIDE SEQUENCE</scope>
    <source>
        <strain evidence="2">MK2</strain>
    </source>
</reference>
<dbReference type="OrthoDB" id="3350591at2759"/>
<name>A0A7R7XDT6_9EURO</name>
<feature type="region of interest" description="Disordered" evidence="1">
    <location>
        <begin position="1"/>
        <end position="28"/>
    </location>
</feature>